<feature type="domain" description="HTH lysR-type" evidence="5">
    <location>
        <begin position="6"/>
        <end position="63"/>
    </location>
</feature>
<protein>
    <submittedName>
        <fullName evidence="6">LysR family transcriptional regulator</fullName>
    </submittedName>
</protein>
<dbReference type="Gene3D" id="3.40.190.290">
    <property type="match status" value="1"/>
</dbReference>
<comment type="similarity">
    <text evidence="1">Belongs to the LysR transcriptional regulatory family.</text>
</comment>
<evidence type="ECO:0000256" key="4">
    <source>
        <dbReference type="ARBA" id="ARBA00023163"/>
    </source>
</evidence>
<organism evidence="6 7">
    <name type="scientific">Paenibacillus alginolyticus</name>
    <dbReference type="NCBI Taxonomy" id="59839"/>
    <lineage>
        <taxon>Bacteria</taxon>
        <taxon>Bacillati</taxon>
        <taxon>Bacillota</taxon>
        <taxon>Bacilli</taxon>
        <taxon>Bacillales</taxon>
        <taxon>Paenibacillaceae</taxon>
        <taxon>Paenibacillus</taxon>
    </lineage>
</organism>
<dbReference type="CDD" id="cd05466">
    <property type="entry name" value="PBP2_LTTR_substrate"/>
    <property type="match status" value="1"/>
</dbReference>
<dbReference type="InterPro" id="IPR036388">
    <property type="entry name" value="WH-like_DNA-bd_sf"/>
</dbReference>
<keyword evidence="3" id="KW-0238">DNA-binding</keyword>
<keyword evidence="2" id="KW-0805">Transcription regulation</keyword>
<dbReference type="RefSeq" id="WP_268616777.1">
    <property type="nucleotide sequence ID" value="NZ_JAMDMX010000071.1"/>
</dbReference>
<dbReference type="Pfam" id="PF00126">
    <property type="entry name" value="HTH_1"/>
    <property type="match status" value="1"/>
</dbReference>
<dbReference type="PANTHER" id="PTHR30126">
    <property type="entry name" value="HTH-TYPE TRANSCRIPTIONAL REGULATOR"/>
    <property type="match status" value="1"/>
</dbReference>
<dbReference type="PANTHER" id="PTHR30126:SF39">
    <property type="entry name" value="HTH-TYPE TRANSCRIPTIONAL REGULATOR CYSL"/>
    <property type="match status" value="1"/>
</dbReference>
<name>A0ABT4GGZ3_9BACL</name>
<evidence type="ECO:0000313" key="6">
    <source>
        <dbReference type="EMBL" id="MCY9695465.1"/>
    </source>
</evidence>
<accession>A0ABT4GGZ3</accession>
<gene>
    <name evidence="6" type="ORF">M5X19_21530</name>
</gene>
<evidence type="ECO:0000313" key="7">
    <source>
        <dbReference type="Proteomes" id="UP001527099"/>
    </source>
</evidence>
<comment type="caution">
    <text evidence="6">The sequence shown here is derived from an EMBL/GenBank/DDBJ whole genome shotgun (WGS) entry which is preliminary data.</text>
</comment>
<dbReference type="InterPro" id="IPR036390">
    <property type="entry name" value="WH_DNA-bd_sf"/>
</dbReference>
<evidence type="ECO:0000256" key="1">
    <source>
        <dbReference type="ARBA" id="ARBA00009437"/>
    </source>
</evidence>
<proteinExistence type="inferred from homology"/>
<dbReference type="EMBL" id="JAMDMX010000071">
    <property type="protein sequence ID" value="MCY9695465.1"/>
    <property type="molecule type" value="Genomic_DNA"/>
</dbReference>
<dbReference type="SUPFAM" id="SSF46785">
    <property type="entry name" value="Winged helix' DNA-binding domain"/>
    <property type="match status" value="1"/>
</dbReference>
<evidence type="ECO:0000259" key="5">
    <source>
        <dbReference type="PROSITE" id="PS50931"/>
    </source>
</evidence>
<evidence type="ECO:0000256" key="3">
    <source>
        <dbReference type="ARBA" id="ARBA00023125"/>
    </source>
</evidence>
<dbReference type="Proteomes" id="UP001527099">
    <property type="component" value="Unassembled WGS sequence"/>
</dbReference>
<reference evidence="6 7" key="1">
    <citation type="submission" date="2022-05" db="EMBL/GenBank/DDBJ databases">
        <title>Genome Sequencing of Bee-Associated Microbes.</title>
        <authorList>
            <person name="Dunlap C."/>
        </authorList>
    </citation>
    <scope>NUCLEOTIDE SEQUENCE [LARGE SCALE GENOMIC DNA]</scope>
    <source>
        <strain evidence="6 7">NRRL B-14421</strain>
    </source>
</reference>
<dbReference type="InterPro" id="IPR000847">
    <property type="entry name" value="LysR_HTH_N"/>
</dbReference>
<dbReference type="PROSITE" id="PS50931">
    <property type="entry name" value="HTH_LYSR"/>
    <property type="match status" value="1"/>
</dbReference>
<keyword evidence="7" id="KW-1185">Reference proteome</keyword>
<dbReference type="Pfam" id="PF03466">
    <property type="entry name" value="LysR_substrate"/>
    <property type="match status" value="1"/>
</dbReference>
<sequence length="307" mass="34435">MSVPLVEIDLLKTFQRVVILGSISKTADDMYLSVSAVTGRIRTLEQEIGARLFVRTGRQIELTAAGAVFVKHVERFMELIEEGRSRIHTTDRPDSGQLHIAATPLFTSYLLPDMIKRFREKYPMVRLKLSACSNSQVLNLVSQGKADIGMVQEEPQEEGLIGYPLYHDLLIPVVSKGHRLTRLEALSPEDAMACPMLGFQMRSEPWALLEQWFSRQKLFPRVLMNFDHPETLKRYLEPFDAIAFLPGLTIADELKEGELVSLRMTPEPNLGFPLIMVFRSGVSNSLNAHASQAFSEFASQAMAGGAR</sequence>
<dbReference type="InterPro" id="IPR005119">
    <property type="entry name" value="LysR_subst-bd"/>
</dbReference>
<dbReference type="Gene3D" id="1.10.10.10">
    <property type="entry name" value="Winged helix-like DNA-binding domain superfamily/Winged helix DNA-binding domain"/>
    <property type="match status" value="1"/>
</dbReference>
<evidence type="ECO:0000256" key="2">
    <source>
        <dbReference type="ARBA" id="ARBA00023015"/>
    </source>
</evidence>
<dbReference type="SUPFAM" id="SSF53850">
    <property type="entry name" value="Periplasmic binding protein-like II"/>
    <property type="match status" value="1"/>
</dbReference>
<keyword evidence="4" id="KW-0804">Transcription</keyword>